<dbReference type="AlphaFoldDB" id="A0A160V6G4"/>
<proteinExistence type="predicted"/>
<reference evidence="1" key="1">
    <citation type="submission" date="2015-10" db="EMBL/GenBank/DDBJ databases">
        <authorList>
            <person name="Gilbert D.G."/>
        </authorList>
    </citation>
    <scope>NUCLEOTIDE SEQUENCE</scope>
</reference>
<gene>
    <name evidence="1" type="ORF">MGWOODY_Clf2600</name>
</gene>
<accession>A0A160V6G4</accession>
<organism evidence="1">
    <name type="scientific">hydrothermal vent metagenome</name>
    <dbReference type="NCBI Taxonomy" id="652676"/>
    <lineage>
        <taxon>unclassified sequences</taxon>
        <taxon>metagenomes</taxon>
        <taxon>ecological metagenomes</taxon>
    </lineage>
</organism>
<evidence type="ECO:0008006" key="2">
    <source>
        <dbReference type="Google" id="ProtNLM"/>
    </source>
</evidence>
<protein>
    <recommendedName>
        <fullName evidence="2">DUF1800 domain-containing protein</fullName>
    </recommendedName>
</protein>
<evidence type="ECO:0000313" key="1">
    <source>
        <dbReference type="EMBL" id="CUV01158.1"/>
    </source>
</evidence>
<dbReference type="Pfam" id="PF08811">
    <property type="entry name" value="DUF1800"/>
    <property type="match status" value="1"/>
</dbReference>
<dbReference type="InterPro" id="IPR014917">
    <property type="entry name" value="DUF1800"/>
</dbReference>
<sequence length="467" mass="52293">MPGQDDIALMGHLIRRAGFGAPQEEIETRSAKGYDATVEELLHPEEQPAMDENVFYRYYPGYEGALGPPINQADWVYRMINTKRPLEEKMALFWHQLFATGNSKVDNPPELTRQIKMFREYGLGSFKELLVELAKNPAMIYWLDNNGNHDGAINENWGRELMELFSLGVGNYSEDDIKEASRAFTGWTIEPKIPRNPLGRFYWNFEYKPEDHDDGEKTFLGHTGNLNGEDIIEILADQEATPRFLARHLYNFFVADEAQVPAWNITPPRDPEAIEALVKAYNESDGDIRTMLRVLFKSDFFKSARFEHVKSPAELVVSTVRMAGNYNAPRPGLTALAMECNWQGQELLNPPSVESWHTGSEWIDGGALVRRVNFAAGLLGDTSLPGVRSVVGRIESKGSLAPADFVSVCLDALGPLEVSESTHGELLAQAQEGGNLSWGTEDERSTSEKRVGIMLALIAASRDYQFA</sequence>
<name>A0A160V6G4_9ZZZZ</name>
<dbReference type="EMBL" id="FAXA01000017">
    <property type="protein sequence ID" value="CUV01158.1"/>
    <property type="molecule type" value="Genomic_DNA"/>
</dbReference>